<keyword evidence="2" id="KW-1185">Reference proteome</keyword>
<evidence type="ECO:0000313" key="1">
    <source>
        <dbReference type="EMBL" id="GAA1813942.1"/>
    </source>
</evidence>
<dbReference type="Proteomes" id="UP001500218">
    <property type="component" value="Unassembled WGS sequence"/>
</dbReference>
<reference evidence="2" key="1">
    <citation type="journal article" date="2019" name="Int. J. Syst. Evol. Microbiol.">
        <title>The Global Catalogue of Microorganisms (GCM) 10K type strain sequencing project: providing services to taxonomists for standard genome sequencing and annotation.</title>
        <authorList>
            <consortium name="The Broad Institute Genomics Platform"/>
            <consortium name="The Broad Institute Genome Sequencing Center for Infectious Disease"/>
            <person name="Wu L."/>
            <person name="Ma J."/>
        </authorList>
    </citation>
    <scope>NUCLEOTIDE SEQUENCE [LARGE SCALE GENOMIC DNA]</scope>
    <source>
        <strain evidence="2">JCM 13250</strain>
    </source>
</reference>
<comment type="caution">
    <text evidence="1">The sequence shown here is derived from an EMBL/GenBank/DDBJ whole genome shotgun (WGS) entry which is preliminary data.</text>
</comment>
<proteinExistence type="predicted"/>
<dbReference type="RefSeq" id="WP_344133922.1">
    <property type="nucleotide sequence ID" value="NZ_BAAALT010000126.1"/>
</dbReference>
<dbReference type="EMBL" id="BAAALT010000126">
    <property type="protein sequence ID" value="GAA1813942.1"/>
    <property type="molecule type" value="Genomic_DNA"/>
</dbReference>
<sequence length="228" mass="26513">MNDQRHFSLAAEVQTVLRNRGEREEELWETLVSGRFRGYLAEIVLMRLTEYAIPFMTHLIYTGEIYGRTFDVGHPVKRRQFMAPDTDVPELAVTVVSDAVRTFIRRALAGKGWRSDGGSSIADYFLNTCVFVFSNAYNNWWRRYDPCQVPYDILADSPAPETAMDEAELRQFIREYSGCSDEETLRIVQMRIDKWSFREIADTLGITARRAQKKYEAFIDKLRKQGLQ</sequence>
<organism evidence="1 2">
    <name type="scientific">Luedemannella flava</name>
    <dbReference type="NCBI Taxonomy" id="349316"/>
    <lineage>
        <taxon>Bacteria</taxon>
        <taxon>Bacillati</taxon>
        <taxon>Actinomycetota</taxon>
        <taxon>Actinomycetes</taxon>
        <taxon>Micromonosporales</taxon>
        <taxon>Micromonosporaceae</taxon>
        <taxon>Luedemannella</taxon>
    </lineage>
</organism>
<protein>
    <recommendedName>
        <fullName evidence="3">Sigma-70 family RNA polymerase sigma factor</fullName>
    </recommendedName>
</protein>
<accession>A0ABP4YK87</accession>
<gene>
    <name evidence="1" type="ORF">GCM10009682_38730</name>
</gene>
<dbReference type="InterPro" id="IPR013324">
    <property type="entry name" value="RNA_pol_sigma_r3/r4-like"/>
</dbReference>
<dbReference type="SUPFAM" id="SSF88659">
    <property type="entry name" value="Sigma3 and sigma4 domains of RNA polymerase sigma factors"/>
    <property type="match status" value="1"/>
</dbReference>
<evidence type="ECO:0008006" key="3">
    <source>
        <dbReference type="Google" id="ProtNLM"/>
    </source>
</evidence>
<evidence type="ECO:0000313" key="2">
    <source>
        <dbReference type="Proteomes" id="UP001500218"/>
    </source>
</evidence>
<name>A0ABP4YK87_9ACTN</name>